<keyword evidence="2" id="KW-1185">Reference proteome</keyword>
<protein>
    <submittedName>
        <fullName evidence="1">NACHT, LRR and PYD domains-containing 12</fullName>
    </submittedName>
</protein>
<dbReference type="AlphaFoldDB" id="A0A7D9EUD5"/>
<accession>A0A7D9EUD5</accession>
<dbReference type="InterPro" id="IPR007110">
    <property type="entry name" value="Ig-like_dom"/>
</dbReference>
<sequence length="292" mass="33802">MSDATVSSENVKLLINGNLPSNMLSYVAEQAVSGDQVMYCMAIHNSVLLQWYNSKSKQKYVDFLNEIIPNGSIKVKRTSSRIEDRLRYQCSQVSQQIKKLNLKGSKAKRVTFLNNMSKVSILASDVATAAEMEQEIQRFKIALQEMHVRLDNLNVELEEWKKQFHNLEKEKELLFNEMRNQKDLEISNVVHENEEMRKYVRKLEKKSEDNCSSVIKNIGDLSKWQQKRRMQALCTRAQKALWFAKHFGLKLERLEFLDSNGQKYGWSTSSSLGANISSFPRNTINSRNHTSI</sequence>
<proteinExistence type="predicted"/>
<evidence type="ECO:0000313" key="1">
    <source>
        <dbReference type="EMBL" id="CAB4016900.1"/>
    </source>
</evidence>
<dbReference type="PROSITE" id="PS50835">
    <property type="entry name" value="IG_LIKE"/>
    <property type="match status" value="1"/>
</dbReference>
<gene>
    <name evidence="1" type="ORF">PACLA_8A036904</name>
</gene>
<comment type="caution">
    <text evidence="1">The sequence shown here is derived from an EMBL/GenBank/DDBJ whole genome shotgun (WGS) entry which is preliminary data.</text>
</comment>
<name>A0A7D9EUD5_PARCT</name>
<reference evidence="1" key="1">
    <citation type="submission" date="2020-04" db="EMBL/GenBank/DDBJ databases">
        <authorList>
            <person name="Alioto T."/>
            <person name="Alioto T."/>
            <person name="Gomez Garrido J."/>
        </authorList>
    </citation>
    <scope>NUCLEOTIDE SEQUENCE</scope>
    <source>
        <strain evidence="1">A484AB</strain>
    </source>
</reference>
<evidence type="ECO:0000313" key="2">
    <source>
        <dbReference type="Proteomes" id="UP001152795"/>
    </source>
</evidence>
<dbReference type="Proteomes" id="UP001152795">
    <property type="component" value="Unassembled WGS sequence"/>
</dbReference>
<dbReference type="EMBL" id="CACRXK020009303">
    <property type="protein sequence ID" value="CAB4016900.1"/>
    <property type="molecule type" value="Genomic_DNA"/>
</dbReference>
<organism evidence="1 2">
    <name type="scientific">Paramuricea clavata</name>
    <name type="common">Red gorgonian</name>
    <name type="synonym">Violescent sea-whip</name>
    <dbReference type="NCBI Taxonomy" id="317549"/>
    <lineage>
        <taxon>Eukaryota</taxon>
        <taxon>Metazoa</taxon>
        <taxon>Cnidaria</taxon>
        <taxon>Anthozoa</taxon>
        <taxon>Octocorallia</taxon>
        <taxon>Malacalcyonacea</taxon>
        <taxon>Plexauridae</taxon>
        <taxon>Paramuricea</taxon>
    </lineage>
</organism>